<comment type="caution">
    <text evidence="1">The sequence shown here is derived from an EMBL/GenBank/DDBJ whole genome shotgun (WGS) entry which is preliminary data.</text>
</comment>
<accession>A0A6B3LH85</accession>
<reference evidence="1" key="1">
    <citation type="submission" date="2020-02" db="EMBL/GenBank/DDBJ databases">
        <title>Genome Announcements.</title>
        <authorList>
            <person name="Abdulabbas H.T."/>
            <person name="Bunyan I.A."/>
            <person name="Abdul-Lateef L.A."/>
        </authorList>
    </citation>
    <scope>NUCLEOTIDE SEQUENCE</scope>
    <source>
        <strain evidence="1">NAG1</strain>
    </source>
</reference>
<protein>
    <submittedName>
        <fullName evidence="1">Uncharacterized protein</fullName>
    </submittedName>
</protein>
<dbReference type="RefSeq" id="WP_142740958.1">
    <property type="nucleotide sequence ID" value="NZ_JAAGVX010000003.1"/>
</dbReference>
<dbReference type="EMBL" id="JAAGVX010000003">
    <property type="protein sequence ID" value="NEM93446.1"/>
    <property type="molecule type" value="Genomic_DNA"/>
</dbReference>
<sequence>MPVFGLACEGPTDAVVLENILLGYVDNLDDEEDIQQLQPQLDATDKADTFGGWNQLFSYLKSKRFRDDVANSQYLVLQVDTDVAVSGQLDVLLVDADNKPLDVPNIIVRIKERLIAEIEEGQEGFCQNAENAEKIIFAISVHSIECWLFNLHNKDRKHDGRILQGYHHLGRLLAQDRAMPKLEKTRDCYNTLSMPFYHNKKNIIGVVRARDISFDKFVEALPDSI</sequence>
<organism evidence="1">
    <name type="scientific">Vibrio cholerae</name>
    <dbReference type="NCBI Taxonomy" id="666"/>
    <lineage>
        <taxon>Bacteria</taxon>
        <taxon>Pseudomonadati</taxon>
        <taxon>Pseudomonadota</taxon>
        <taxon>Gammaproteobacteria</taxon>
        <taxon>Vibrionales</taxon>
        <taxon>Vibrionaceae</taxon>
        <taxon>Vibrio</taxon>
    </lineage>
</organism>
<gene>
    <name evidence="1" type="ORF">G3T61_04495</name>
</gene>
<evidence type="ECO:0000313" key="1">
    <source>
        <dbReference type="EMBL" id="NEM93446.1"/>
    </source>
</evidence>
<proteinExistence type="predicted"/>
<dbReference type="AlphaFoldDB" id="A0A6B3LH85"/>
<name>A0A6B3LH85_VIBCL</name>